<dbReference type="InterPro" id="IPR036259">
    <property type="entry name" value="MFS_trans_sf"/>
</dbReference>
<dbReference type="PANTHER" id="PTHR11328:SF24">
    <property type="entry name" value="MAJOR FACILITATOR SUPERFAMILY (MFS) PROFILE DOMAIN-CONTAINING PROTEIN"/>
    <property type="match status" value="1"/>
</dbReference>
<gene>
    <name evidence="8" type="ORF">ACFFMS_07990</name>
</gene>
<accession>A0ABV5WCZ0</accession>
<feature type="domain" description="Major facilitator superfamily (MFS) profile" evidence="7">
    <location>
        <begin position="1"/>
        <end position="432"/>
    </location>
</feature>
<comment type="caution">
    <text evidence="8">The sequence shown here is derived from an EMBL/GenBank/DDBJ whole genome shotgun (WGS) entry which is preliminary data.</text>
</comment>
<dbReference type="Pfam" id="PF13347">
    <property type="entry name" value="MFS_2"/>
    <property type="match status" value="1"/>
</dbReference>
<dbReference type="InterPro" id="IPR020846">
    <property type="entry name" value="MFS_dom"/>
</dbReference>
<dbReference type="CDD" id="cd17332">
    <property type="entry name" value="MFS_MelB_like"/>
    <property type="match status" value="1"/>
</dbReference>
<keyword evidence="4 6" id="KW-1133">Transmembrane helix</keyword>
<name>A0ABV5WCZ0_9BACI</name>
<proteinExistence type="predicted"/>
<dbReference type="InterPro" id="IPR039672">
    <property type="entry name" value="MFS_2"/>
</dbReference>
<evidence type="ECO:0000256" key="6">
    <source>
        <dbReference type="SAM" id="Phobius"/>
    </source>
</evidence>
<keyword evidence="5 6" id="KW-0472">Membrane</keyword>
<organism evidence="8 9">
    <name type="scientific">Ectobacillus funiculus</name>
    <dbReference type="NCBI Taxonomy" id="137993"/>
    <lineage>
        <taxon>Bacteria</taxon>
        <taxon>Bacillati</taxon>
        <taxon>Bacillota</taxon>
        <taxon>Bacilli</taxon>
        <taxon>Bacillales</taxon>
        <taxon>Bacillaceae</taxon>
        <taxon>Ectobacillus</taxon>
    </lineage>
</organism>
<feature type="transmembrane region" description="Helical" evidence="6">
    <location>
        <begin position="407"/>
        <end position="429"/>
    </location>
</feature>
<evidence type="ECO:0000313" key="9">
    <source>
        <dbReference type="Proteomes" id="UP001589609"/>
    </source>
</evidence>
<evidence type="ECO:0000256" key="4">
    <source>
        <dbReference type="ARBA" id="ARBA00022989"/>
    </source>
</evidence>
<feature type="transmembrane region" description="Helical" evidence="6">
    <location>
        <begin position="229"/>
        <end position="248"/>
    </location>
</feature>
<protein>
    <submittedName>
        <fullName evidence="8">Glycoside-pentoside-hexuronide (GPH):cation symporter</fullName>
    </submittedName>
</protein>
<feature type="transmembrane region" description="Helical" evidence="6">
    <location>
        <begin position="150"/>
        <end position="170"/>
    </location>
</feature>
<evidence type="ECO:0000259" key="7">
    <source>
        <dbReference type="PROSITE" id="PS50850"/>
    </source>
</evidence>
<dbReference type="InterPro" id="IPR001927">
    <property type="entry name" value="Na/Gal_symport"/>
</dbReference>
<feature type="transmembrane region" description="Helical" evidence="6">
    <location>
        <begin position="40"/>
        <end position="60"/>
    </location>
</feature>
<dbReference type="RefSeq" id="WP_379948741.1">
    <property type="nucleotide sequence ID" value="NZ_JBHMAF010000032.1"/>
</dbReference>
<dbReference type="PANTHER" id="PTHR11328">
    <property type="entry name" value="MAJOR FACILITATOR SUPERFAMILY DOMAIN-CONTAINING PROTEIN"/>
    <property type="match status" value="1"/>
</dbReference>
<feature type="transmembrane region" description="Helical" evidence="6">
    <location>
        <begin position="362"/>
        <end position="387"/>
    </location>
</feature>
<keyword evidence="2" id="KW-0813">Transport</keyword>
<feature type="transmembrane region" description="Helical" evidence="6">
    <location>
        <begin position="182"/>
        <end position="202"/>
    </location>
</feature>
<dbReference type="Gene3D" id="1.20.1250.20">
    <property type="entry name" value="MFS general substrate transporter like domains"/>
    <property type="match status" value="2"/>
</dbReference>
<feature type="transmembrane region" description="Helical" evidence="6">
    <location>
        <begin position="81"/>
        <end position="99"/>
    </location>
</feature>
<feature type="transmembrane region" description="Helical" evidence="6">
    <location>
        <begin position="294"/>
        <end position="313"/>
    </location>
</feature>
<feature type="transmembrane region" description="Helical" evidence="6">
    <location>
        <begin position="111"/>
        <end position="130"/>
    </location>
</feature>
<comment type="subcellular location">
    <subcellularLocation>
        <location evidence="1">Cell membrane</location>
        <topology evidence="1">Multi-pass membrane protein</topology>
    </subcellularLocation>
</comment>
<keyword evidence="3 6" id="KW-0812">Transmembrane</keyword>
<reference evidence="8 9" key="1">
    <citation type="submission" date="2024-09" db="EMBL/GenBank/DDBJ databases">
        <authorList>
            <person name="Sun Q."/>
            <person name="Mori K."/>
        </authorList>
    </citation>
    <scope>NUCLEOTIDE SEQUENCE [LARGE SCALE GENOMIC DNA]</scope>
    <source>
        <strain evidence="8 9">JCM 11201</strain>
    </source>
</reference>
<dbReference type="Proteomes" id="UP001589609">
    <property type="component" value="Unassembled WGS sequence"/>
</dbReference>
<dbReference type="SUPFAM" id="SSF103473">
    <property type="entry name" value="MFS general substrate transporter"/>
    <property type="match status" value="1"/>
</dbReference>
<sequence>MDNKQVPLKERISYGLGDTASNLVFTMVSTYLMFFYTDVFGLNVAAVGTLFLVARIIDAFDGPAIGVLIDRTSTKWGKSRPYFLWLAIPFAVVAVLTFMTPDLSPSGKAVYAYATYIVLGIMYAAINIPLSSLLPSLTSSSQERTVVNTFRMVGSQVGALIVNAAVLPLVAFFGKGNQQQGFLYTMILFASVAVVLFFTTFANTKERVQVNGNKPLPFKQGVKALKGNFPWWILLFLNVILFISLVVANQSTMYYFTYNLERVDLVPLLNGLSSVALVGIIAVPFLAKKLGKRNTLLLGFIISSLGQIILYLGAESVTIPTIITGRVLGMVGFGLVGGLKFAMIADTVDYGEWKSGVRAPGLLMAASTFGVKFGMGIGGAIGAWVLSAGGYVANQKQSASALAAIEFNFVWLPLICYIIGIIAVLFYRLDKEEAKITRDLAERHEAAV</sequence>
<evidence type="ECO:0000313" key="8">
    <source>
        <dbReference type="EMBL" id="MFB9758460.1"/>
    </source>
</evidence>
<evidence type="ECO:0000256" key="1">
    <source>
        <dbReference type="ARBA" id="ARBA00004651"/>
    </source>
</evidence>
<dbReference type="PROSITE" id="PS50850">
    <property type="entry name" value="MFS"/>
    <property type="match status" value="1"/>
</dbReference>
<keyword evidence="9" id="KW-1185">Reference proteome</keyword>
<dbReference type="NCBIfam" id="TIGR00792">
    <property type="entry name" value="gph"/>
    <property type="match status" value="1"/>
</dbReference>
<dbReference type="EMBL" id="JBHMAF010000032">
    <property type="protein sequence ID" value="MFB9758460.1"/>
    <property type="molecule type" value="Genomic_DNA"/>
</dbReference>
<feature type="transmembrane region" description="Helical" evidence="6">
    <location>
        <begin position="319"/>
        <end position="341"/>
    </location>
</feature>
<feature type="transmembrane region" description="Helical" evidence="6">
    <location>
        <begin position="268"/>
        <end position="287"/>
    </location>
</feature>
<evidence type="ECO:0000256" key="3">
    <source>
        <dbReference type="ARBA" id="ARBA00022692"/>
    </source>
</evidence>
<evidence type="ECO:0000256" key="5">
    <source>
        <dbReference type="ARBA" id="ARBA00023136"/>
    </source>
</evidence>
<evidence type="ECO:0000256" key="2">
    <source>
        <dbReference type="ARBA" id="ARBA00022448"/>
    </source>
</evidence>